<dbReference type="InterPro" id="IPR011701">
    <property type="entry name" value="MFS"/>
</dbReference>
<dbReference type="PANTHER" id="PTHR23513:SF11">
    <property type="entry name" value="STAPHYLOFERRIN A TRANSPORTER"/>
    <property type="match status" value="1"/>
</dbReference>
<feature type="transmembrane region" description="Helical" evidence="6">
    <location>
        <begin position="221"/>
        <end position="243"/>
    </location>
</feature>
<dbReference type="GO" id="GO:0022857">
    <property type="term" value="F:transmembrane transporter activity"/>
    <property type="evidence" value="ECO:0007669"/>
    <property type="project" value="InterPro"/>
</dbReference>
<keyword evidence="3 6" id="KW-0812">Transmembrane</keyword>
<dbReference type="GO" id="GO:0005886">
    <property type="term" value="C:plasma membrane"/>
    <property type="evidence" value="ECO:0007669"/>
    <property type="project" value="UniProtKB-SubCell"/>
</dbReference>
<sequence>MFSNYAVPARRLLVSTLVTNLGNGMNTLVVGKLLYDRTGSAASFGGVIVAEFLTALALQLFAGSLTDRFPPRRSLYLAELLRGLVILACALAVLVPALTVPAVLFAVLTINVGKAFYRAAVFAYTAQLVPQEQLAHFNAQNNALFQTGQLLGLALAAPLIQFLGTPAAFAFNGLSFVASALLVGVPGAAAEAARDDGAAPTRPNVLADWAAFVGRLRDNRLLLALIVLACGDFLSVALMNLHLVPLVDRTYGGQVVLLSLFDGALALGSLALLFVLGKRISTLDTVTFGAMGLFVQALCVFLMSRGFPPLLNAAVMVVSGAGTALSLAMFATSLQRHSLGGEKGKTTSARIMVTSVLALAVIPVATALMHRSIEWSLLFFSGTLATFGAATALLAVFLNAWAARRTLGASATPRSSDD</sequence>
<dbReference type="CDD" id="cd06173">
    <property type="entry name" value="MFS_MefA_like"/>
    <property type="match status" value="1"/>
</dbReference>
<evidence type="ECO:0000256" key="5">
    <source>
        <dbReference type="ARBA" id="ARBA00023136"/>
    </source>
</evidence>
<keyword evidence="4 6" id="KW-1133">Transmembrane helix</keyword>
<gene>
    <name evidence="7" type="ORF">DAERI_020329</name>
</gene>
<feature type="transmembrane region" description="Helical" evidence="6">
    <location>
        <begin position="351"/>
        <end position="369"/>
    </location>
</feature>
<evidence type="ECO:0000256" key="2">
    <source>
        <dbReference type="ARBA" id="ARBA00022475"/>
    </source>
</evidence>
<evidence type="ECO:0000256" key="3">
    <source>
        <dbReference type="ARBA" id="ARBA00022692"/>
    </source>
</evidence>
<feature type="transmembrane region" description="Helical" evidence="6">
    <location>
        <begin position="12"/>
        <end position="35"/>
    </location>
</feature>
<dbReference type="OrthoDB" id="9775268at2"/>
<keyword evidence="5 6" id="KW-0472">Membrane</keyword>
<name>A0A2I9CSR1_9DEIO</name>
<dbReference type="InterPro" id="IPR036259">
    <property type="entry name" value="MFS_trans_sf"/>
</dbReference>
<feature type="transmembrane region" description="Helical" evidence="6">
    <location>
        <begin position="255"/>
        <end position="276"/>
    </location>
</feature>
<feature type="transmembrane region" description="Helical" evidence="6">
    <location>
        <begin position="310"/>
        <end position="330"/>
    </location>
</feature>
<evidence type="ECO:0000256" key="1">
    <source>
        <dbReference type="ARBA" id="ARBA00004651"/>
    </source>
</evidence>
<reference evidence="8" key="1">
    <citation type="submission" date="2018-01" db="EMBL/GenBank/DDBJ databases">
        <title>Draft Genome Sequence of the Radioresistant Bacterium Deinococcus aerius TR0125, Isolated from the Higher Atmosphere above Japan.</title>
        <authorList>
            <person name="Satoh K."/>
            <person name="Arai H."/>
            <person name="Sanzen T."/>
            <person name="Kawaguchi Y."/>
            <person name="Hayashi H."/>
            <person name="Yokobori S."/>
            <person name="Yamagishi A."/>
            <person name="Oono Y."/>
            <person name="Narumi I."/>
        </authorList>
    </citation>
    <scope>NUCLEOTIDE SEQUENCE [LARGE SCALE GENOMIC DNA]</scope>
    <source>
        <strain evidence="8">TR0125</strain>
    </source>
</reference>
<evidence type="ECO:0000256" key="4">
    <source>
        <dbReference type="ARBA" id="ARBA00022989"/>
    </source>
</evidence>
<proteinExistence type="predicted"/>
<dbReference type="AlphaFoldDB" id="A0A2I9CSR1"/>
<dbReference type="RefSeq" id="WP_103128196.1">
    <property type="nucleotide sequence ID" value="NZ_BFAG01000002.1"/>
</dbReference>
<dbReference type="Pfam" id="PF07690">
    <property type="entry name" value="MFS_1"/>
    <property type="match status" value="1"/>
</dbReference>
<dbReference type="EMBL" id="BFAG01000002">
    <property type="protein sequence ID" value="GBF04732.1"/>
    <property type="molecule type" value="Genomic_DNA"/>
</dbReference>
<evidence type="ECO:0000313" key="7">
    <source>
        <dbReference type="EMBL" id="GBF04732.1"/>
    </source>
</evidence>
<dbReference type="Proteomes" id="UP000236569">
    <property type="component" value="Unassembled WGS sequence"/>
</dbReference>
<feature type="transmembrane region" description="Helical" evidence="6">
    <location>
        <begin position="283"/>
        <end position="304"/>
    </location>
</feature>
<evidence type="ECO:0000256" key="6">
    <source>
        <dbReference type="SAM" id="Phobius"/>
    </source>
</evidence>
<dbReference type="SUPFAM" id="SSF103473">
    <property type="entry name" value="MFS general substrate transporter"/>
    <property type="match status" value="1"/>
</dbReference>
<protein>
    <submittedName>
        <fullName evidence="7">Major facilitator superfamily MFS_1</fullName>
    </submittedName>
</protein>
<organism evidence="7 8">
    <name type="scientific">Deinococcus aerius</name>
    <dbReference type="NCBI Taxonomy" id="200253"/>
    <lineage>
        <taxon>Bacteria</taxon>
        <taxon>Thermotogati</taxon>
        <taxon>Deinococcota</taxon>
        <taxon>Deinococci</taxon>
        <taxon>Deinococcales</taxon>
        <taxon>Deinococcaceae</taxon>
        <taxon>Deinococcus</taxon>
    </lineage>
</organism>
<dbReference type="Gene3D" id="1.20.1250.20">
    <property type="entry name" value="MFS general substrate transporter like domains"/>
    <property type="match status" value="1"/>
</dbReference>
<feature type="transmembrane region" description="Helical" evidence="6">
    <location>
        <begin position="375"/>
        <end position="398"/>
    </location>
</feature>
<dbReference type="PANTHER" id="PTHR23513">
    <property type="entry name" value="INTEGRAL MEMBRANE EFFLUX PROTEIN-RELATED"/>
    <property type="match status" value="1"/>
</dbReference>
<feature type="transmembrane region" description="Helical" evidence="6">
    <location>
        <begin position="83"/>
        <end position="108"/>
    </location>
</feature>
<comment type="subcellular location">
    <subcellularLocation>
        <location evidence="1">Cell membrane</location>
        <topology evidence="1">Multi-pass membrane protein</topology>
    </subcellularLocation>
</comment>
<evidence type="ECO:0000313" key="8">
    <source>
        <dbReference type="Proteomes" id="UP000236569"/>
    </source>
</evidence>
<keyword evidence="8" id="KW-1185">Reference proteome</keyword>
<accession>A0A2I9CSR1</accession>
<feature type="transmembrane region" description="Helical" evidence="6">
    <location>
        <begin position="41"/>
        <end position="62"/>
    </location>
</feature>
<keyword evidence="2" id="KW-1003">Cell membrane</keyword>
<comment type="caution">
    <text evidence="7">The sequence shown here is derived from an EMBL/GenBank/DDBJ whole genome shotgun (WGS) entry which is preliminary data.</text>
</comment>